<accession>G8TTR6</accession>
<gene>
    <name evidence="3" type="ordered locus">Sulac_3382</name>
</gene>
<proteinExistence type="predicted"/>
<keyword evidence="1 3" id="KW-0808">Transferase</keyword>
<organism evidence="3 4">
    <name type="scientific">Sulfobacillus acidophilus (strain ATCC 700253 / DSM 10332 / NAL)</name>
    <dbReference type="NCBI Taxonomy" id="679936"/>
    <lineage>
        <taxon>Bacteria</taxon>
        <taxon>Bacillati</taxon>
        <taxon>Bacillota</taxon>
        <taxon>Clostridia</taxon>
        <taxon>Eubacteriales</taxon>
        <taxon>Clostridiales Family XVII. Incertae Sedis</taxon>
        <taxon>Sulfobacillus</taxon>
    </lineage>
</organism>
<protein>
    <submittedName>
        <fullName evidence="3">GHMP kinase</fullName>
    </submittedName>
</protein>
<evidence type="ECO:0000256" key="1">
    <source>
        <dbReference type="ARBA" id="ARBA00022777"/>
    </source>
</evidence>
<name>G8TTR6_SULAD</name>
<dbReference type="InterPro" id="IPR012363">
    <property type="entry name" value="PduX"/>
</dbReference>
<dbReference type="SUPFAM" id="SSF54211">
    <property type="entry name" value="Ribosomal protein S5 domain 2-like"/>
    <property type="match status" value="1"/>
</dbReference>
<evidence type="ECO:0000313" key="4">
    <source>
        <dbReference type="Proteomes" id="UP000005439"/>
    </source>
</evidence>
<dbReference type="PIRSF" id="PIRSF033887">
    <property type="entry name" value="PduX"/>
    <property type="match status" value="1"/>
</dbReference>
<dbReference type="InterPro" id="IPR020568">
    <property type="entry name" value="Ribosomal_Su5_D2-typ_SF"/>
</dbReference>
<feature type="domain" description="GHMP kinase N-terminal" evidence="2">
    <location>
        <begin position="57"/>
        <end position="124"/>
    </location>
</feature>
<dbReference type="Gene3D" id="3.30.230.10">
    <property type="match status" value="1"/>
</dbReference>
<evidence type="ECO:0000313" key="3">
    <source>
        <dbReference type="EMBL" id="AEW06825.1"/>
    </source>
</evidence>
<dbReference type="Pfam" id="PF00288">
    <property type="entry name" value="GHMP_kinases_N"/>
    <property type="match status" value="1"/>
</dbReference>
<dbReference type="EMBL" id="CP003179">
    <property type="protein sequence ID" value="AEW06825.1"/>
    <property type="molecule type" value="Genomic_DNA"/>
</dbReference>
<dbReference type="InterPro" id="IPR006204">
    <property type="entry name" value="GHMP_kinase_N_dom"/>
</dbReference>
<evidence type="ECO:0000259" key="2">
    <source>
        <dbReference type="Pfam" id="PF00288"/>
    </source>
</evidence>
<dbReference type="GO" id="GO:0016301">
    <property type="term" value="F:kinase activity"/>
    <property type="evidence" value="ECO:0007669"/>
    <property type="project" value="UniProtKB-KW"/>
</dbReference>
<dbReference type="GO" id="GO:0005524">
    <property type="term" value="F:ATP binding"/>
    <property type="evidence" value="ECO:0007669"/>
    <property type="project" value="InterPro"/>
</dbReference>
<dbReference type="InterPro" id="IPR014721">
    <property type="entry name" value="Ribsml_uS5_D2-typ_fold_subgr"/>
</dbReference>
<keyword evidence="1 3" id="KW-0418">Kinase</keyword>
<dbReference type="STRING" id="679936.Sulac_3382"/>
<dbReference type="KEGG" id="sap:Sulac_3382"/>
<dbReference type="Proteomes" id="UP000005439">
    <property type="component" value="Chromosome"/>
</dbReference>
<keyword evidence="4" id="KW-1185">Reference proteome</keyword>
<reference evidence="4" key="1">
    <citation type="submission" date="2011-12" db="EMBL/GenBank/DDBJ databases">
        <title>The complete genome of chromosome of Sulfobacillus acidophilus DSM 10332.</title>
        <authorList>
            <person name="Lucas S."/>
            <person name="Han J."/>
            <person name="Lapidus A."/>
            <person name="Bruce D."/>
            <person name="Goodwin L."/>
            <person name="Pitluck S."/>
            <person name="Peters L."/>
            <person name="Kyrpides N."/>
            <person name="Mavromatis K."/>
            <person name="Ivanova N."/>
            <person name="Mikhailova N."/>
            <person name="Chertkov O."/>
            <person name="Saunders E."/>
            <person name="Detter J.C."/>
            <person name="Tapia R."/>
            <person name="Han C."/>
            <person name="Land M."/>
            <person name="Hauser L."/>
            <person name="Markowitz V."/>
            <person name="Cheng J.-F."/>
            <person name="Hugenholtz P."/>
            <person name="Woyke T."/>
            <person name="Wu D."/>
            <person name="Pukall R."/>
            <person name="Gehrich-Schroeter G."/>
            <person name="Schneider S."/>
            <person name="Klenk H.-P."/>
            <person name="Eisen J.A."/>
        </authorList>
    </citation>
    <scope>NUCLEOTIDE SEQUENCE [LARGE SCALE GENOMIC DNA]</scope>
    <source>
        <strain evidence="4">ATCC 700253 / DSM 10332 / NAL</strain>
    </source>
</reference>
<sequence length="303" mass="32950">MNTAWGYASGTFGELVQGELEGRPFLITWPIRWGTRAVYQASDGDEVTVIPAHRKKAKMAAEALLRHWGLPTGGVLVIYSLLPVGKGMASSSADIVAALRAVAHAYHRPLTPLLAARLAASIEPTDGIMYPGVVAINPITGQLLEKLGPVPKALVIGIIGHGRVNTEEQHLRRKPYHPDHQERLAKALGRARQGLRQRDWREIGEASRISAEVEAERRPDDRILKRVLGIAADEGWTPIIAHTGTVRGFLFSEAAESIALKRAESKLRALDEGPVYRFVTASGYFSTGGVIVPHANWPAPSHS</sequence>
<dbReference type="AlphaFoldDB" id="G8TTR6"/>
<dbReference type="HOGENOM" id="CLU_056896_2_0_9"/>
<dbReference type="PATRIC" id="fig|679936.5.peg.3502"/>
<reference evidence="3 4" key="2">
    <citation type="journal article" date="2012" name="Stand. Genomic Sci.">
        <title>Complete genome sequence of the moderately thermophilic mineral-sulfide-oxidizing firmicute Sulfobacillus acidophilus type strain (NAL(T)).</title>
        <authorList>
            <person name="Anderson I."/>
            <person name="Chertkov O."/>
            <person name="Chen A."/>
            <person name="Saunders E."/>
            <person name="Lapidus A."/>
            <person name="Nolan M."/>
            <person name="Lucas S."/>
            <person name="Hammon N."/>
            <person name="Deshpande S."/>
            <person name="Cheng J.F."/>
            <person name="Han C."/>
            <person name="Tapia R."/>
            <person name="Goodwin L.A."/>
            <person name="Pitluck S."/>
            <person name="Liolios K."/>
            <person name="Pagani I."/>
            <person name="Ivanova N."/>
            <person name="Mikhailova N."/>
            <person name="Pati A."/>
            <person name="Palaniappan K."/>
            <person name="Land M."/>
            <person name="Pan C."/>
            <person name="Rohde M."/>
            <person name="Pukall R."/>
            <person name="Goker M."/>
            <person name="Detter J.C."/>
            <person name="Woyke T."/>
            <person name="Bristow J."/>
            <person name="Eisen J.A."/>
            <person name="Markowitz V."/>
            <person name="Hugenholtz P."/>
            <person name="Kyrpides N.C."/>
            <person name="Klenk H.P."/>
            <person name="Mavromatis K."/>
        </authorList>
    </citation>
    <scope>NUCLEOTIDE SEQUENCE [LARGE SCALE GENOMIC DNA]</scope>
    <source>
        <strain evidence="4">ATCC 700253 / DSM 10332 / NAL</strain>
    </source>
</reference>